<proteinExistence type="predicted"/>
<evidence type="ECO:0000313" key="2">
    <source>
        <dbReference type="Proteomes" id="UP000614261"/>
    </source>
</evidence>
<name>A0ABQ1JVZ2_9SPHN</name>
<dbReference type="EMBL" id="BMGD01000008">
    <property type="protein sequence ID" value="GGB75533.1"/>
    <property type="molecule type" value="Genomic_DNA"/>
</dbReference>
<evidence type="ECO:0000313" key="1">
    <source>
        <dbReference type="EMBL" id="GGB75533.1"/>
    </source>
</evidence>
<dbReference type="SUPFAM" id="SSF52540">
    <property type="entry name" value="P-loop containing nucleoside triphosphate hydrolases"/>
    <property type="match status" value="1"/>
</dbReference>
<dbReference type="RefSeq" id="WP_188515598.1">
    <property type="nucleotide sequence ID" value="NZ_BMGD01000008.1"/>
</dbReference>
<comment type="caution">
    <text evidence="1">The sequence shown here is derived from an EMBL/GenBank/DDBJ whole genome shotgun (WGS) entry which is preliminary data.</text>
</comment>
<organism evidence="1 2">
    <name type="scientific">Blastomonas aquatica</name>
    <dbReference type="NCBI Taxonomy" id="1510276"/>
    <lineage>
        <taxon>Bacteria</taxon>
        <taxon>Pseudomonadati</taxon>
        <taxon>Pseudomonadota</taxon>
        <taxon>Alphaproteobacteria</taxon>
        <taxon>Sphingomonadales</taxon>
        <taxon>Sphingomonadaceae</taxon>
        <taxon>Blastomonas</taxon>
    </lineage>
</organism>
<keyword evidence="2" id="KW-1185">Reference proteome</keyword>
<reference evidence="2" key="1">
    <citation type="journal article" date="2019" name="Int. J. Syst. Evol. Microbiol.">
        <title>The Global Catalogue of Microorganisms (GCM) 10K type strain sequencing project: providing services to taxonomists for standard genome sequencing and annotation.</title>
        <authorList>
            <consortium name="The Broad Institute Genomics Platform"/>
            <consortium name="The Broad Institute Genome Sequencing Center for Infectious Disease"/>
            <person name="Wu L."/>
            <person name="Ma J."/>
        </authorList>
    </citation>
    <scope>NUCLEOTIDE SEQUENCE [LARGE SCALE GENOMIC DNA]</scope>
    <source>
        <strain evidence="2">CGMCC 1.12851</strain>
    </source>
</reference>
<dbReference type="Gene3D" id="3.40.50.300">
    <property type="entry name" value="P-loop containing nucleotide triphosphate hydrolases"/>
    <property type="match status" value="1"/>
</dbReference>
<sequence>MLEPEVAFTISREDRWRIKRELKAYFRSIFSRAPKSRRILIFAQGRTGSTLLESLLESTGYFHGKGEVLGAPNEKVRFPIAYIKGIARKFADENVVCHVKIYQLDHDRIEQGARPVDPRQFLKAMYDDGWQIIALRRTSKFDHYISGCLARARGAYHKRDDRPENTCLIIDRAELERGIRNRSALDVKEAEALASIPHKAIEYERDLATPELQSATIANLLQSLDLEQRPAKTQLKKIADRSAVEFIGNYAEAREWARSVDGA</sequence>
<protein>
    <recommendedName>
        <fullName evidence="3">Sulphotransferase Stf0 domain-containing protein</fullName>
    </recommendedName>
</protein>
<accession>A0ABQ1JVZ2</accession>
<dbReference type="Proteomes" id="UP000614261">
    <property type="component" value="Unassembled WGS sequence"/>
</dbReference>
<gene>
    <name evidence="1" type="ORF">GCM10010833_33450</name>
</gene>
<evidence type="ECO:0008006" key="3">
    <source>
        <dbReference type="Google" id="ProtNLM"/>
    </source>
</evidence>
<dbReference type="InterPro" id="IPR027417">
    <property type="entry name" value="P-loop_NTPase"/>
</dbReference>